<evidence type="ECO:0000313" key="20">
    <source>
        <dbReference type="EMBL" id="SGY92065.1"/>
    </source>
</evidence>
<comment type="similarity">
    <text evidence="2">Belongs to the Nudix hydrolase family.</text>
</comment>
<organism evidence="21 23">
    <name type="scientific">Moritella viscosa</name>
    <dbReference type="NCBI Taxonomy" id="80854"/>
    <lineage>
        <taxon>Bacteria</taxon>
        <taxon>Pseudomonadati</taxon>
        <taxon>Pseudomonadota</taxon>
        <taxon>Gammaproteobacteria</taxon>
        <taxon>Alteromonadales</taxon>
        <taxon>Moritellaceae</taxon>
        <taxon>Moritella</taxon>
    </lineage>
</organism>
<dbReference type="InterPro" id="IPR020084">
    <property type="entry name" value="NUDIX_hydrolase_CS"/>
</dbReference>
<dbReference type="Proteomes" id="UP000183794">
    <property type="component" value="Unassembled WGS sequence"/>
</dbReference>
<keyword evidence="3" id="KW-0515">Mutator protein</keyword>
<keyword evidence="9" id="KW-0234">DNA repair</keyword>
<feature type="binding site" evidence="18">
    <location>
        <position position="57"/>
    </location>
    <ligand>
        <name>Mg(2+)</name>
        <dbReference type="ChEBI" id="CHEBI:18420"/>
    </ligand>
</feature>
<evidence type="ECO:0000313" key="23">
    <source>
        <dbReference type="Proteomes" id="UP000183794"/>
    </source>
</evidence>
<dbReference type="FunFam" id="3.90.79.10:FF:000014">
    <property type="entry name" value="8-oxo-dGTP diphosphatase MutT"/>
    <property type="match status" value="1"/>
</dbReference>
<dbReference type="Pfam" id="PF14815">
    <property type="entry name" value="NUDIX_4"/>
    <property type="match status" value="1"/>
</dbReference>
<evidence type="ECO:0000256" key="12">
    <source>
        <dbReference type="ARBA" id="ARBA00038905"/>
    </source>
</evidence>
<comment type="cofactor">
    <cofactor evidence="1 18">
        <name>Mg(2+)</name>
        <dbReference type="ChEBI" id="CHEBI:18420"/>
    </cofactor>
</comment>
<protein>
    <recommendedName>
        <fullName evidence="13">8-oxo-dGTP diphosphatase</fullName>
        <ecNumber evidence="12">3.6.1.55</ecNumber>
    </recommendedName>
    <alternativeName>
        <fullName evidence="16">7,8-dihydro-8-oxoguanine-triphosphatase</fullName>
    </alternativeName>
    <alternativeName>
        <fullName evidence="15">Mutator protein MutT</fullName>
    </alternativeName>
    <alternativeName>
        <fullName evidence="14">dGTP pyrophosphohydrolase</fullName>
    </alternativeName>
</protein>
<keyword evidence="8 18" id="KW-0460">Magnesium</keyword>
<evidence type="ECO:0000256" key="7">
    <source>
        <dbReference type="ARBA" id="ARBA00022801"/>
    </source>
</evidence>
<evidence type="ECO:0000256" key="4">
    <source>
        <dbReference type="ARBA" id="ARBA00022705"/>
    </source>
</evidence>
<evidence type="ECO:0000256" key="1">
    <source>
        <dbReference type="ARBA" id="ARBA00001946"/>
    </source>
</evidence>
<dbReference type="EC" id="3.6.1.55" evidence="12"/>
<keyword evidence="6" id="KW-0227">DNA damage</keyword>
<dbReference type="InterPro" id="IPR000086">
    <property type="entry name" value="NUDIX_hydrolase_dom"/>
</dbReference>
<dbReference type="NCBIfam" id="TIGR00586">
    <property type="entry name" value="mutt"/>
    <property type="match status" value="1"/>
</dbReference>
<evidence type="ECO:0000256" key="5">
    <source>
        <dbReference type="ARBA" id="ARBA00022723"/>
    </source>
</evidence>
<keyword evidence="7" id="KW-0378">Hydrolase</keyword>
<name>A0A090INH0_9GAMM</name>
<comment type="catalytic activity">
    <reaction evidence="11">
        <text>8-oxo-GTP + H2O = 8-oxo-GMP + diphosphate + H(+)</text>
        <dbReference type="Rhea" id="RHEA:67616"/>
        <dbReference type="ChEBI" id="CHEBI:15377"/>
        <dbReference type="ChEBI" id="CHEBI:15378"/>
        <dbReference type="ChEBI" id="CHEBI:33019"/>
        <dbReference type="ChEBI" id="CHEBI:143553"/>
        <dbReference type="ChEBI" id="CHEBI:145694"/>
    </reaction>
</comment>
<dbReference type="InterPro" id="IPR047127">
    <property type="entry name" value="MutT-like"/>
</dbReference>
<dbReference type="GO" id="GO:0006281">
    <property type="term" value="P:DNA repair"/>
    <property type="evidence" value="ECO:0007669"/>
    <property type="project" value="UniProtKB-KW"/>
</dbReference>
<evidence type="ECO:0000259" key="19">
    <source>
        <dbReference type="PROSITE" id="PS51462"/>
    </source>
</evidence>
<dbReference type="CDD" id="cd03425">
    <property type="entry name" value="NUDIX_MutT_NudA_like"/>
    <property type="match status" value="1"/>
</dbReference>
<evidence type="ECO:0000256" key="8">
    <source>
        <dbReference type="ARBA" id="ARBA00022842"/>
    </source>
</evidence>
<evidence type="ECO:0000256" key="17">
    <source>
        <dbReference type="PIRSR" id="PIRSR603561-1"/>
    </source>
</evidence>
<feature type="binding site" evidence="17">
    <location>
        <position position="119"/>
    </location>
    <ligand>
        <name>8-oxo-dGTP</name>
        <dbReference type="ChEBI" id="CHEBI:77896"/>
    </ligand>
</feature>
<dbReference type="InterPro" id="IPR015797">
    <property type="entry name" value="NUDIX_hydrolase-like_dom_sf"/>
</dbReference>
<dbReference type="EMBL" id="FPLJ01000052">
    <property type="protein sequence ID" value="SGY92065.1"/>
    <property type="molecule type" value="Genomic_DNA"/>
</dbReference>
<evidence type="ECO:0000256" key="2">
    <source>
        <dbReference type="ARBA" id="ARBA00005582"/>
    </source>
</evidence>
<dbReference type="InterPro" id="IPR020476">
    <property type="entry name" value="Nudix_hydrolase"/>
</dbReference>
<dbReference type="GO" id="GO:0035539">
    <property type="term" value="F:8-oxo-7,8-dihydrodeoxyguanosine triphosphate pyrophosphatase activity"/>
    <property type="evidence" value="ECO:0007669"/>
    <property type="project" value="UniProtKB-EC"/>
</dbReference>
<dbReference type="HOGENOM" id="CLU_037162_19_2_6"/>
<dbReference type="Proteomes" id="UP000182660">
    <property type="component" value="Unassembled WGS sequence"/>
</dbReference>
<evidence type="ECO:0000313" key="22">
    <source>
        <dbReference type="Proteomes" id="UP000182660"/>
    </source>
</evidence>
<evidence type="ECO:0000256" key="16">
    <source>
        <dbReference type="ARBA" id="ARBA00042798"/>
    </source>
</evidence>
<dbReference type="PROSITE" id="PS00893">
    <property type="entry name" value="NUDIX_BOX"/>
    <property type="match status" value="1"/>
</dbReference>
<dbReference type="SUPFAM" id="SSF55811">
    <property type="entry name" value="Nudix"/>
    <property type="match status" value="1"/>
</dbReference>
<dbReference type="PRINTS" id="PR00502">
    <property type="entry name" value="NUDIXFAMILY"/>
</dbReference>
<feature type="binding site" evidence="17">
    <location>
        <position position="23"/>
    </location>
    <ligand>
        <name>8-oxo-dGTP</name>
        <dbReference type="ChEBI" id="CHEBI:77896"/>
    </ligand>
</feature>
<evidence type="ECO:0000256" key="6">
    <source>
        <dbReference type="ARBA" id="ARBA00022763"/>
    </source>
</evidence>
<dbReference type="KEGG" id="mvs:MVIS_4176"/>
<comment type="catalytic activity">
    <reaction evidence="10">
        <text>8-oxo-dGTP + H2O = 8-oxo-dGMP + diphosphate + H(+)</text>
        <dbReference type="Rhea" id="RHEA:31575"/>
        <dbReference type="ChEBI" id="CHEBI:15377"/>
        <dbReference type="ChEBI" id="CHEBI:15378"/>
        <dbReference type="ChEBI" id="CHEBI:33019"/>
        <dbReference type="ChEBI" id="CHEBI:63224"/>
        <dbReference type="ChEBI" id="CHEBI:77896"/>
        <dbReference type="EC" id="3.6.1.55"/>
    </reaction>
</comment>
<evidence type="ECO:0000313" key="21">
    <source>
        <dbReference type="EMBL" id="SGZ02047.1"/>
    </source>
</evidence>
<feature type="binding site" evidence="17">
    <location>
        <position position="28"/>
    </location>
    <ligand>
        <name>8-oxo-dGTP</name>
        <dbReference type="ChEBI" id="CHEBI:77896"/>
    </ligand>
</feature>
<proteinExistence type="inferred from homology"/>
<dbReference type="PROSITE" id="PS51462">
    <property type="entry name" value="NUDIX"/>
    <property type="match status" value="1"/>
</dbReference>
<feature type="binding site" evidence="18">
    <location>
        <position position="37"/>
    </location>
    <ligand>
        <name>Mg(2+)</name>
        <dbReference type="ChEBI" id="CHEBI:18420"/>
    </ligand>
</feature>
<keyword evidence="22" id="KW-1185">Reference proteome</keyword>
<dbReference type="GO" id="GO:0006260">
    <property type="term" value="P:DNA replication"/>
    <property type="evidence" value="ECO:0007669"/>
    <property type="project" value="UniProtKB-KW"/>
</dbReference>
<gene>
    <name evidence="20" type="ORF">MT2528_2305</name>
    <name evidence="21" type="ORF">NVI5450_2505</name>
</gene>
<dbReference type="Gene3D" id="3.90.79.10">
    <property type="entry name" value="Nucleoside Triphosphate Pyrophosphohydrolase"/>
    <property type="match status" value="1"/>
</dbReference>
<feature type="binding site" evidence="17">
    <location>
        <begin position="34"/>
        <end position="37"/>
    </location>
    <ligand>
        <name>8-oxo-dGTP</name>
        <dbReference type="ChEBI" id="CHEBI:77896"/>
    </ligand>
</feature>
<evidence type="ECO:0000256" key="9">
    <source>
        <dbReference type="ARBA" id="ARBA00023204"/>
    </source>
</evidence>
<evidence type="ECO:0000256" key="10">
    <source>
        <dbReference type="ARBA" id="ARBA00035861"/>
    </source>
</evidence>
<dbReference type="InterPro" id="IPR003561">
    <property type="entry name" value="Mutator_MutT"/>
</dbReference>
<dbReference type="GO" id="GO:0044715">
    <property type="term" value="F:8-oxo-dGDP phosphatase activity"/>
    <property type="evidence" value="ECO:0007669"/>
    <property type="project" value="TreeGrafter"/>
</dbReference>
<feature type="domain" description="Nudix hydrolase" evidence="19">
    <location>
        <begin position="2"/>
        <end position="128"/>
    </location>
</feature>
<dbReference type="GO" id="GO:0008413">
    <property type="term" value="F:8-oxo-7,8-dihydroguanosine triphosphate pyrophosphatase activity"/>
    <property type="evidence" value="ECO:0007669"/>
    <property type="project" value="InterPro"/>
</dbReference>
<dbReference type="STRING" id="80854.MVIS_4176"/>
<dbReference type="GO" id="GO:0046872">
    <property type="term" value="F:metal ion binding"/>
    <property type="evidence" value="ECO:0007669"/>
    <property type="project" value="UniProtKB-KW"/>
</dbReference>
<reference evidence="21 23" key="1">
    <citation type="submission" date="2016-11" db="EMBL/GenBank/DDBJ databases">
        <authorList>
            <person name="Jaros S."/>
            <person name="Januszkiewicz K."/>
            <person name="Wedrychowicz H."/>
        </authorList>
    </citation>
    <scope>NUCLEOTIDE SEQUENCE [LARGE SCALE GENOMIC DNA]</scope>
    <source>
        <strain evidence="21">NVI 5450</strain>
    </source>
</reference>
<keyword evidence="4" id="KW-0235">DNA replication</keyword>
<dbReference type="PATRIC" id="fig|80854.5.peg.4429"/>
<dbReference type="EMBL" id="FPLD01000066">
    <property type="protein sequence ID" value="SGZ02047.1"/>
    <property type="molecule type" value="Genomic_DNA"/>
</dbReference>
<dbReference type="PANTHER" id="PTHR47707">
    <property type="entry name" value="8-OXO-DGTP DIPHOSPHATASE"/>
    <property type="match status" value="1"/>
</dbReference>
<evidence type="ECO:0000256" key="11">
    <source>
        <dbReference type="ARBA" id="ARBA00036904"/>
    </source>
</evidence>
<evidence type="ECO:0000256" key="3">
    <source>
        <dbReference type="ARBA" id="ARBA00022457"/>
    </source>
</evidence>
<reference evidence="20 22" key="2">
    <citation type="submission" date="2016-11" db="EMBL/GenBank/DDBJ databases">
        <authorList>
            <person name="Klemetsen T."/>
        </authorList>
    </citation>
    <scope>NUCLEOTIDE SEQUENCE [LARGE SCALE GENOMIC DNA]</scope>
    <source>
        <strain evidence="20">MT 2528</strain>
    </source>
</reference>
<evidence type="ECO:0000256" key="14">
    <source>
        <dbReference type="ARBA" id="ARBA00041592"/>
    </source>
</evidence>
<keyword evidence="5 18" id="KW-0479">Metal-binding</keyword>
<accession>A0A090INH0</accession>
<dbReference type="GO" id="GO:0044716">
    <property type="term" value="F:8-oxo-GDP phosphatase activity"/>
    <property type="evidence" value="ECO:0007669"/>
    <property type="project" value="TreeGrafter"/>
</dbReference>
<evidence type="ECO:0000256" key="15">
    <source>
        <dbReference type="ARBA" id="ARBA00041979"/>
    </source>
</evidence>
<evidence type="ECO:0000256" key="18">
    <source>
        <dbReference type="PIRSR" id="PIRSR603561-2"/>
    </source>
</evidence>
<sequence length="131" mass="14754">MMKVVHVAAGIIVRDQQVFISKRSSAQHQGDKWEFPGGKVESGESVLEALTRELKEEVDLDVMNAQAFHQLEFDYGDKIVQLDFYLVDKFEGVGKGLEGQQTAWINISELADYNFPAANQVIVEMLMTQFA</sequence>
<dbReference type="InterPro" id="IPR029119">
    <property type="entry name" value="MutY_C"/>
</dbReference>
<evidence type="ECO:0000256" key="13">
    <source>
        <dbReference type="ARBA" id="ARBA00040794"/>
    </source>
</evidence>
<dbReference type="PANTHER" id="PTHR47707:SF1">
    <property type="entry name" value="NUDIX HYDROLASE FAMILY PROTEIN"/>
    <property type="match status" value="1"/>
</dbReference>
<dbReference type="AlphaFoldDB" id="A0A090INH0"/>